<evidence type="ECO:0000313" key="3">
    <source>
        <dbReference type="Proteomes" id="UP000539313"/>
    </source>
</evidence>
<name>A0A7W3MWV4_9ACTN</name>
<protein>
    <submittedName>
        <fullName evidence="2">Ribonuclease G/E</fullName>
    </submittedName>
</protein>
<proteinExistence type="predicted"/>
<organism evidence="2 3">
    <name type="scientific">Thermomonospora cellulosilytica</name>
    <dbReference type="NCBI Taxonomy" id="1411118"/>
    <lineage>
        <taxon>Bacteria</taxon>
        <taxon>Bacillati</taxon>
        <taxon>Actinomycetota</taxon>
        <taxon>Actinomycetes</taxon>
        <taxon>Streptosporangiales</taxon>
        <taxon>Thermomonosporaceae</taxon>
        <taxon>Thermomonospora</taxon>
    </lineage>
</organism>
<evidence type="ECO:0000313" key="2">
    <source>
        <dbReference type="EMBL" id="MBA9003292.1"/>
    </source>
</evidence>
<dbReference type="Proteomes" id="UP000539313">
    <property type="component" value="Unassembled WGS sequence"/>
</dbReference>
<reference evidence="2 3" key="1">
    <citation type="submission" date="2020-08" db="EMBL/GenBank/DDBJ databases">
        <title>Sequencing the genomes of 1000 actinobacteria strains.</title>
        <authorList>
            <person name="Klenk H.-P."/>
        </authorList>
    </citation>
    <scope>NUCLEOTIDE SEQUENCE [LARGE SCALE GENOMIC DNA]</scope>
    <source>
        <strain evidence="2 3">DSM 45823</strain>
    </source>
</reference>
<dbReference type="RefSeq" id="WP_119727042.1">
    <property type="nucleotide sequence ID" value="NZ_JACJII010000001.1"/>
</dbReference>
<sequence>MGDSEWARLLAALETDCPRCAGAGQVYSEAWQAWHERAGELSRVAQAAWRASGMRRPPPGEQQGGDAPTVLATIERAIEEHERTRPEEAEHITCGTCGGTGLVPTEAGLRLADVLRRHGFRTGTDGGRA</sequence>
<feature type="region of interest" description="Disordered" evidence="1">
    <location>
        <begin position="50"/>
        <end position="69"/>
    </location>
</feature>
<evidence type="ECO:0000256" key="1">
    <source>
        <dbReference type="SAM" id="MobiDB-lite"/>
    </source>
</evidence>
<keyword evidence="3" id="KW-1185">Reference proteome</keyword>
<gene>
    <name evidence="2" type="ORF">HNR21_002174</name>
</gene>
<dbReference type="AlphaFoldDB" id="A0A7W3MWV4"/>
<comment type="caution">
    <text evidence="2">The sequence shown here is derived from an EMBL/GenBank/DDBJ whole genome shotgun (WGS) entry which is preliminary data.</text>
</comment>
<dbReference type="EMBL" id="JACJII010000001">
    <property type="protein sequence ID" value="MBA9003292.1"/>
    <property type="molecule type" value="Genomic_DNA"/>
</dbReference>
<accession>A0A7W3MWV4</accession>